<dbReference type="STRING" id="1382522.W6MTW9"/>
<keyword evidence="4" id="KW-1185">Reference proteome</keyword>
<evidence type="ECO:0000259" key="2">
    <source>
        <dbReference type="Pfam" id="PF00171"/>
    </source>
</evidence>
<dbReference type="InterPro" id="IPR050740">
    <property type="entry name" value="Aldehyde_DH_Superfamily"/>
</dbReference>
<feature type="domain" description="Aldehyde dehydrogenase" evidence="2">
    <location>
        <begin position="23"/>
        <end position="468"/>
    </location>
</feature>
<dbReference type="SUPFAM" id="SSF53720">
    <property type="entry name" value="ALDH-like"/>
    <property type="match status" value="1"/>
</dbReference>
<protein>
    <recommendedName>
        <fullName evidence="2">Aldehyde dehydrogenase domain-containing protein</fullName>
    </recommendedName>
</protein>
<dbReference type="EMBL" id="HG793131">
    <property type="protein sequence ID" value="CDK29958.1"/>
    <property type="molecule type" value="Genomic_DNA"/>
</dbReference>
<dbReference type="Gene3D" id="3.40.605.10">
    <property type="entry name" value="Aldehyde Dehydrogenase, Chain A, domain 1"/>
    <property type="match status" value="1"/>
</dbReference>
<accession>W6MTW9</accession>
<dbReference type="InterPro" id="IPR016161">
    <property type="entry name" value="Ald_DH/histidinol_DH"/>
</dbReference>
<reference evidence="3" key="2">
    <citation type="submission" date="2014-02" db="EMBL/GenBank/DDBJ databases">
        <title>Complete DNA sequence of /Kuraishia capsulata/ illustrates novel genomic features among budding yeasts (/Saccharomycotina/).</title>
        <authorList>
            <person name="Morales L."/>
            <person name="Noel B."/>
            <person name="Porcel B."/>
            <person name="Marcet-Houben M."/>
            <person name="Hullo M-F."/>
            <person name="Sacerdot C."/>
            <person name="Tekaia F."/>
            <person name="Leh-Louis V."/>
            <person name="Despons L."/>
            <person name="Khanna V."/>
            <person name="Aury J-M."/>
            <person name="Barbe V."/>
            <person name="Couloux A."/>
            <person name="Labadie K."/>
            <person name="Pelletier E."/>
            <person name="Souciet J-L."/>
            <person name="Boekhout T."/>
            <person name="Gabaldon T."/>
            <person name="Wincker P."/>
            <person name="Dujon B."/>
        </authorList>
    </citation>
    <scope>NUCLEOTIDE SEQUENCE</scope>
    <source>
        <strain evidence="3">CBS 1993</strain>
    </source>
</reference>
<evidence type="ECO:0000313" key="4">
    <source>
        <dbReference type="Proteomes" id="UP000019384"/>
    </source>
</evidence>
<dbReference type="InterPro" id="IPR015590">
    <property type="entry name" value="Aldehyde_DH_dom"/>
</dbReference>
<dbReference type="Pfam" id="PF00171">
    <property type="entry name" value="Aldedh"/>
    <property type="match status" value="1"/>
</dbReference>
<dbReference type="GeneID" id="34523327"/>
<keyword evidence="1" id="KW-0560">Oxidoreductase</keyword>
<name>W6MTW9_9ASCO</name>
<evidence type="ECO:0000313" key="3">
    <source>
        <dbReference type="EMBL" id="CDK29958.1"/>
    </source>
</evidence>
<sequence length="471" mass="50541">MFRKIVPLLINGVEKKTVESLIFPVLSPFNENEVLYHAQGASPSDVLTALETAQSGFVQWKATNYLQRREVLQNAARLLESRKPQFLQMMEEMAIPTWFANVNIDTSVGMIKEAASLTSQPQGSIPQTETSDSVSLVFNEPIGPVLSISPWNAPCILCTRALVAPIAAGCSVILKSSEHSPLIHYELVKLFVDAGLPPNVLSLLNSSRETSPAITETLIKSKAVKKVNFTGSTAVGKAVAKIAAENLKPVLLELGGKGTAIVTRSANLEDAAGAIVFGAFAHNGQICMSTERVFVDDAVYDDFVAILKNVADSASSSEALPQRTSTAAARASQLVESAVENGAAFVHGSSNRNGTYLTPVILQEVKSEDEIFESETFAPVFFLSRYKDVQEAIDIANTSASGLTSSVWCKDTLEGLSIARQLESGAVHINGGTLRDEPVLPHGGVKQSGSGRFNGIWGIREFQYLKTVTIS</sequence>
<dbReference type="GO" id="GO:0009450">
    <property type="term" value="P:gamma-aminobutyric acid catabolic process"/>
    <property type="evidence" value="ECO:0007669"/>
    <property type="project" value="TreeGrafter"/>
</dbReference>
<dbReference type="PANTHER" id="PTHR43353">
    <property type="entry name" value="SUCCINATE-SEMIALDEHYDE DEHYDROGENASE, MITOCHONDRIAL"/>
    <property type="match status" value="1"/>
</dbReference>
<dbReference type="OrthoDB" id="310895at2759"/>
<dbReference type="InterPro" id="IPR016163">
    <property type="entry name" value="Ald_DH_C"/>
</dbReference>
<organism evidence="3 4">
    <name type="scientific">Kuraishia capsulata CBS 1993</name>
    <dbReference type="NCBI Taxonomy" id="1382522"/>
    <lineage>
        <taxon>Eukaryota</taxon>
        <taxon>Fungi</taxon>
        <taxon>Dikarya</taxon>
        <taxon>Ascomycota</taxon>
        <taxon>Saccharomycotina</taxon>
        <taxon>Pichiomycetes</taxon>
        <taxon>Pichiales</taxon>
        <taxon>Pichiaceae</taxon>
        <taxon>Kuraishia</taxon>
    </lineage>
</organism>
<reference evidence="3" key="1">
    <citation type="submission" date="2013-12" db="EMBL/GenBank/DDBJ databases">
        <authorList>
            <person name="Genoscope - CEA"/>
        </authorList>
    </citation>
    <scope>NUCLEOTIDE SEQUENCE</scope>
    <source>
        <strain evidence="3">CBS 1993</strain>
    </source>
</reference>
<proteinExistence type="predicted"/>
<dbReference type="GO" id="GO:0004777">
    <property type="term" value="F:succinate-semialdehyde dehydrogenase (NAD+) activity"/>
    <property type="evidence" value="ECO:0007669"/>
    <property type="project" value="TreeGrafter"/>
</dbReference>
<dbReference type="Gene3D" id="3.40.309.10">
    <property type="entry name" value="Aldehyde Dehydrogenase, Chain A, domain 2"/>
    <property type="match status" value="1"/>
</dbReference>
<dbReference type="RefSeq" id="XP_022461939.1">
    <property type="nucleotide sequence ID" value="XM_022604285.1"/>
</dbReference>
<dbReference type="Proteomes" id="UP000019384">
    <property type="component" value="Unassembled WGS sequence"/>
</dbReference>
<dbReference type="PANTHER" id="PTHR43353:SF6">
    <property type="entry name" value="CYTOPLASMIC ALDEHYDE DEHYDROGENASE (EUROFUNG)"/>
    <property type="match status" value="1"/>
</dbReference>
<dbReference type="AlphaFoldDB" id="W6MTW9"/>
<evidence type="ECO:0000256" key="1">
    <source>
        <dbReference type="ARBA" id="ARBA00023002"/>
    </source>
</evidence>
<dbReference type="InterPro" id="IPR016162">
    <property type="entry name" value="Ald_DH_N"/>
</dbReference>
<gene>
    <name evidence="3" type="ORF">KUCA_T00005952001</name>
</gene>
<dbReference type="HOGENOM" id="CLU_005391_1_0_1"/>